<dbReference type="EMBL" id="JACHEH010000006">
    <property type="protein sequence ID" value="MBB6169203.1"/>
    <property type="molecule type" value="Genomic_DNA"/>
</dbReference>
<dbReference type="Proteomes" id="UP000588017">
    <property type="component" value="Unassembled WGS sequence"/>
</dbReference>
<reference evidence="1 2" key="1">
    <citation type="submission" date="2020-08" db="EMBL/GenBank/DDBJ databases">
        <title>Genomic Encyclopedia of Type Strains, Phase IV (KMG-IV): sequencing the most valuable type-strain genomes for metagenomic binning, comparative biology and taxonomic classification.</title>
        <authorList>
            <person name="Goeker M."/>
        </authorList>
    </citation>
    <scope>NUCLEOTIDE SEQUENCE [LARGE SCALE GENOMIC DNA]</scope>
    <source>
        <strain evidence="1 2">DSM 101465</strain>
    </source>
</reference>
<comment type="caution">
    <text evidence="1">The sequence shown here is derived from an EMBL/GenBank/DDBJ whole genome shotgun (WGS) entry which is preliminary data.</text>
</comment>
<keyword evidence="2" id="KW-1185">Reference proteome</keyword>
<accession>A0A841KII2</accession>
<gene>
    <name evidence="1" type="ORF">HNQ73_002840</name>
</gene>
<proteinExistence type="predicted"/>
<protein>
    <submittedName>
        <fullName evidence="1">Uncharacterized protein</fullName>
    </submittedName>
</protein>
<name>A0A841KII2_9HYPH</name>
<evidence type="ECO:0000313" key="1">
    <source>
        <dbReference type="EMBL" id="MBB6169203.1"/>
    </source>
</evidence>
<organism evidence="1 2">
    <name type="scientific">Chelatococcus composti</name>
    <dbReference type="NCBI Taxonomy" id="1743235"/>
    <lineage>
        <taxon>Bacteria</taxon>
        <taxon>Pseudomonadati</taxon>
        <taxon>Pseudomonadota</taxon>
        <taxon>Alphaproteobacteria</taxon>
        <taxon>Hyphomicrobiales</taxon>
        <taxon>Chelatococcaceae</taxon>
        <taxon>Chelatococcus</taxon>
    </lineage>
</organism>
<dbReference type="AlphaFoldDB" id="A0A841KII2"/>
<dbReference type="RefSeq" id="WP_183335520.1">
    <property type="nucleotide sequence ID" value="NZ_BMHX01000006.1"/>
</dbReference>
<sequence>MQADLLHQVLAAAGGDGLVLVQALARAKASTLIGWSAVRAVRDKALDWCGRRRLGSLAQEGEGRFRLWQQMVPGIDFV</sequence>
<evidence type="ECO:0000313" key="2">
    <source>
        <dbReference type="Proteomes" id="UP000588017"/>
    </source>
</evidence>